<dbReference type="Gene3D" id="1.20.1280.50">
    <property type="match status" value="1"/>
</dbReference>
<name>A0ABR2TC04_9ROSI</name>
<feature type="domain" description="KIB1-4 beta-propeller" evidence="3">
    <location>
        <begin position="135"/>
        <end position="359"/>
    </location>
</feature>
<dbReference type="Pfam" id="PF03478">
    <property type="entry name" value="Beta-prop_KIB1-4"/>
    <property type="match status" value="1"/>
</dbReference>
<dbReference type="PANTHER" id="PTHR33127">
    <property type="entry name" value="TRANSMEMBRANE PROTEIN"/>
    <property type="match status" value="1"/>
</dbReference>
<accession>A0ABR2TC04</accession>
<feature type="compositionally biased region" description="Basic residues" evidence="1">
    <location>
        <begin position="30"/>
        <end position="48"/>
    </location>
</feature>
<dbReference type="InterPro" id="IPR036047">
    <property type="entry name" value="F-box-like_dom_sf"/>
</dbReference>
<dbReference type="Proteomes" id="UP001396334">
    <property type="component" value="Unassembled WGS sequence"/>
</dbReference>
<dbReference type="Pfam" id="PF00646">
    <property type="entry name" value="F-box"/>
    <property type="match status" value="1"/>
</dbReference>
<evidence type="ECO:0000313" key="4">
    <source>
        <dbReference type="EMBL" id="KAK9035025.1"/>
    </source>
</evidence>
<evidence type="ECO:0000313" key="5">
    <source>
        <dbReference type="Proteomes" id="UP001396334"/>
    </source>
</evidence>
<gene>
    <name evidence="4" type="ORF">V6N11_077076</name>
</gene>
<protein>
    <recommendedName>
        <fullName evidence="6">F-box domain-containing protein</fullName>
    </recommendedName>
</protein>
<reference evidence="4 5" key="1">
    <citation type="journal article" date="2024" name="G3 (Bethesda)">
        <title>Genome assembly of Hibiscus sabdariffa L. provides insights into metabolisms of medicinal natural products.</title>
        <authorList>
            <person name="Kim T."/>
        </authorList>
    </citation>
    <scope>NUCLEOTIDE SEQUENCE [LARGE SCALE GENOMIC DNA]</scope>
    <source>
        <strain evidence="4">TK-2024</strain>
        <tissue evidence="4">Old leaves</tissue>
    </source>
</reference>
<feature type="region of interest" description="Disordered" evidence="1">
    <location>
        <begin position="29"/>
        <end position="51"/>
    </location>
</feature>
<comment type="caution">
    <text evidence="4">The sequence shown here is derived from an EMBL/GenBank/DDBJ whole genome shotgun (WGS) entry which is preliminary data.</text>
</comment>
<dbReference type="InterPro" id="IPR005174">
    <property type="entry name" value="KIB1-4_b-propeller"/>
</dbReference>
<evidence type="ECO:0000259" key="3">
    <source>
        <dbReference type="Pfam" id="PF03478"/>
    </source>
</evidence>
<organism evidence="4 5">
    <name type="scientific">Hibiscus sabdariffa</name>
    <name type="common">roselle</name>
    <dbReference type="NCBI Taxonomy" id="183260"/>
    <lineage>
        <taxon>Eukaryota</taxon>
        <taxon>Viridiplantae</taxon>
        <taxon>Streptophyta</taxon>
        <taxon>Embryophyta</taxon>
        <taxon>Tracheophyta</taxon>
        <taxon>Spermatophyta</taxon>
        <taxon>Magnoliopsida</taxon>
        <taxon>eudicotyledons</taxon>
        <taxon>Gunneridae</taxon>
        <taxon>Pentapetalae</taxon>
        <taxon>rosids</taxon>
        <taxon>malvids</taxon>
        <taxon>Malvales</taxon>
        <taxon>Malvaceae</taxon>
        <taxon>Malvoideae</taxon>
        <taxon>Hibiscus</taxon>
    </lineage>
</organism>
<evidence type="ECO:0008006" key="6">
    <source>
        <dbReference type="Google" id="ProtNLM"/>
    </source>
</evidence>
<dbReference type="EMBL" id="JBBPBN010000006">
    <property type="protein sequence ID" value="KAK9035025.1"/>
    <property type="molecule type" value="Genomic_DNA"/>
</dbReference>
<dbReference type="SUPFAM" id="SSF81383">
    <property type="entry name" value="F-box domain"/>
    <property type="match status" value="1"/>
</dbReference>
<dbReference type="CDD" id="cd09917">
    <property type="entry name" value="F-box_SF"/>
    <property type="match status" value="1"/>
</dbReference>
<evidence type="ECO:0000259" key="2">
    <source>
        <dbReference type="Pfam" id="PF00646"/>
    </source>
</evidence>
<keyword evidence="5" id="KW-1185">Reference proteome</keyword>
<evidence type="ECO:0000256" key="1">
    <source>
        <dbReference type="SAM" id="MobiDB-lite"/>
    </source>
</evidence>
<feature type="domain" description="F-box" evidence="2">
    <location>
        <begin position="54"/>
        <end position="85"/>
    </location>
</feature>
<proteinExistence type="predicted"/>
<dbReference type="InterPro" id="IPR001810">
    <property type="entry name" value="F-box_dom"/>
</dbReference>
<sequence length="417" mass="48388">MTSIGRRKLWRSFKFYSIFRNGEMTSIGRRTQRRSFKDRRNSKKRKLEKHNPNWSDLPREIIERIIGRLLWVDRIRIRAVCKAWSAPNSHIPAIDKVPWAMKHFYWRPTDNGQMFCLCTLCDPLSGEYITERSLREEEFPFPFFADPCASACGWVLFSMRNIEQAQTSLFLYSLFTREVIKLPELRESNRFQVATFSLNATSPKCAIFALCLGPYGSRVIYVKTCFLGDPSWKTLQFNGFNCLNHAKSAVYANGVFYCVFIGGQLCAFNVELQEWTVLISRWPYEFDLSDANLIASDGDLWLLDQTDLECLKLFKFDRLEMRWVYENNLNNRVLFVGCTSFFVPAVGETSRLANTIFCCGQIPYSARCYGSTSPRCTRSRLSRKCVEATKFSKTWIELPLGGVWRAKDLMYLNGANL</sequence>
<dbReference type="PANTHER" id="PTHR33127:SF5">
    <property type="entry name" value="TRANSMEMBRANE PROTEIN"/>
    <property type="match status" value="1"/>
</dbReference>